<accession>A0A2H3B6W5</accession>
<dbReference type="EMBL" id="KZ293439">
    <property type="protein sequence ID" value="PBK66649.1"/>
    <property type="molecule type" value="Genomic_DNA"/>
</dbReference>
<keyword evidence="3" id="KW-1185">Reference proteome</keyword>
<name>A0A2H3B6W5_9AGAR</name>
<proteinExistence type="predicted"/>
<protein>
    <submittedName>
        <fullName evidence="2">Uncharacterized protein</fullName>
    </submittedName>
</protein>
<evidence type="ECO:0000313" key="2">
    <source>
        <dbReference type="EMBL" id="PBK66649.1"/>
    </source>
</evidence>
<sequence length="160" mass="18812">MSIRTVAISQYPQNSKTLGSRSRYYILLLMNGDDHTANAMPMDQPLTWRDFLDDPDPLLAALAREIRDTPAQVRAHRKYYSLFQLTFLRHQEELQDKARTRAHVRRERNQNLSAGEQTILMERARASQARYRASKRQELVDKEKLQHEKKKQTLAQSFQT</sequence>
<feature type="region of interest" description="Disordered" evidence="1">
    <location>
        <begin position="131"/>
        <end position="160"/>
    </location>
</feature>
<organism evidence="2 3">
    <name type="scientific">Armillaria solidipes</name>
    <dbReference type="NCBI Taxonomy" id="1076256"/>
    <lineage>
        <taxon>Eukaryota</taxon>
        <taxon>Fungi</taxon>
        <taxon>Dikarya</taxon>
        <taxon>Basidiomycota</taxon>
        <taxon>Agaricomycotina</taxon>
        <taxon>Agaricomycetes</taxon>
        <taxon>Agaricomycetidae</taxon>
        <taxon>Agaricales</taxon>
        <taxon>Marasmiineae</taxon>
        <taxon>Physalacriaceae</taxon>
        <taxon>Armillaria</taxon>
    </lineage>
</organism>
<gene>
    <name evidence="2" type="ORF">ARMSODRAFT_977227</name>
</gene>
<evidence type="ECO:0000313" key="3">
    <source>
        <dbReference type="Proteomes" id="UP000218334"/>
    </source>
</evidence>
<dbReference type="AlphaFoldDB" id="A0A2H3B6W5"/>
<dbReference type="Proteomes" id="UP000218334">
    <property type="component" value="Unassembled WGS sequence"/>
</dbReference>
<reference evidence="3" key="1">
    <citation type="journal article" date="2017" name="Nat. Ecol. Evol.">
        <title>Genome expansion and lineage-specific genetic innovations in the forest pathogenic fungi Armillaria.</title>
        <authorList>
            <person name="Sipos G."/>
            <person name="Prasanna A.N."/>
            <person name="Walter M.C."/>
            <person name="O'Connor E."/>
            <person name="Balint B."/>
            <person name="Krizsan K."/>
            <person name="Kiss B."/>
            <person name="Hess J."/>
            <person name="Varga T."/>
            <person name="Slot J."/>
            <person name="Riley R."/>
            <person name="Boka B."/>
            <person name="Rigling D."/>
            <person name="Barry K."/>
            <person name="Lee J."/>
            <person name="Mihaltcheva S."/>
            <person name="LaButti K."/>
            <person name="Lipzen A."/>
            <person name="Waldron R."/>
            <person name="Moloney N.M."/>
            <person name="Sperisen C."/>
            <person name="Kredics L."/>
            <person name="Vagvoelgyi C."/>
            <person name="Patrignani A."/>
            <person name="Fitzpatrick D."/>
            <person name="Nagy I."/>
            <person name="Doyle S."/>
            <person name="Anderson J.B."/>
            <person name="Grigoriev I.V."/>
            <person name="Gueldener U."/>
            <person name="Muensterkoetter M."/>
            <person name="Nagy L.G."/>
        </authorList>
    </citation>
    <scope>NUCLEOTIDE SEQUENCE [LARGE SCALE GENOMIC DNA]</scope>
    <source>
        <strain evidence="3">28-4</strain>
    </source>
</reference>
<evidence type="ECO:0000256" key="1">
    <source>
        <dbReference type="SAM" id="MobiDB-lite"/>
    </source>
</evidence>
<feature type="compositionally biased region" description="Basic and acidic residues" evidence="1">
    <location>
        <begin position="135"/>
        <end position="146"/>
    </location>
</feature>